<reference evidence="2" key="1">
    <citation type="submission" date="2021-03" db="EMBL/GenBank/DDBJ databases">
        <title>Acanthopleuribacteraceae sp. M133.</title>
        <authorList>
            <person name="Wang G."/>
        </authorList>
    </citation>
    <scope>NUCLEOTIDE SEQUENCE</scope>
    <source>
        <strain evidence="2">M133</strain>
    </source>
</reference>
<name>A0A8A4TJM7_SULCO</name>
<protein>
    <submittedName>
        <fullName evidence="2">Uncharacterized protein</fullName>
    </submittedName>
</protein>
<dbReference type="EMBL" id="CP071793">
    <property type="protein sequence ID" value="QTD49687.1"/>
    <property type="molecule type" value="Genomic_DNA"/>
</dbReference>
<gene>
    <name evidence="2" type="ORF">J3U87_29235</name>
</gene>
<accession>A0A8A4TJM7</accession>
<sequence length="228" mass="26537">MEEPRFKTTIRTPNHPPSQAKGEVTPCNPSQFNIVRSHRRGFTRGWLTVVNSKGHNMTEVFSKDEITLIQNHKDWSKEKILASEGVFFFKDIVKPLGLSPAKVKHRAKAIKARGGNAWEEMGLRLIWNHWVVRMTVFSSYYREHLISKVRRVDPTWDGNDLLKQKGLFQLSDVCSRVPFTSHQLRYQAKTTQDARNEIGVFKDPELNTYLVDMEIFAPWIIKLWQSTE</sequence>
<proteinExistence type="predicted"/>
<evidence type="ECO:0000313" key="3">
    <source>
        <dbReference type="Proteomes" id="UP000663929"/>
    </source>
</evidence>
<feature type="region of interest" description="Disordered" evidence="1">
    <location>
        <begin position="1"/>
        <end position="25"/>
    </location>
</feature>
<dbReference type="AlphaFoldDB" id="A0A8A4TJM7"/>
<evidence type="ECO:0000256" key="1">
    <source>
        <dbReference type="SAM" id="MobiDB-lite"/>
    </source>
</evidence>
<dbReference type="Proteomes" id="UP000663929">
    <property type="component" value="Chromosome"/>
</dbReference>
<dbReference type="RefSeq" id="WP_237379319.1">
    <property type="nucleotide sequence ID" value="NZ_CP071793.1"/>
</dbReference>
<dbReference type="KEGG" id="scor:J3U87_29235"/>
<keyword evidence="3" id="KW-1185">Reference proteome</keyword>
<evidence type="ECO:0000313" key="2">
    <source>
        <dbReference type="EMBL" id="QTD49687.1"/>
    </source>
</evidence>
<organism evidence="2 3">
    <name type="scientific">Sulfidibacter corallicola</name>
    <dbReference type="NCBI Taxonomy" id="2818388"/>
    <lineage>
        <taxon>Bacteria</taxon>
        <taxon>Pseudomonadati</taxon>
        <taxon>Acidobacteriota</taxon>
        <taxon>Holophagae</taxon>
        <taxon>Acanthopleuribacterales</taxon>
        <taxon>Acanthopleuribacteraceae</taxon>
        <taxon>Sulfidibacter</taxon>
    </lineage>
</organism>